<proteinExistence type="predicted"/>
<keyword evidence="1" id="KW-0812">Transmembrane</keyword>
<dbReference type="EMBL" id="BPRA01000008">
    <property type="protein sequence ID" value="GJE55360.1"/>
    <property type="molecule type" value="Genomic_DNA"/>
</dbReference>
<evidence type="ECO:0000256" key="1">
    <source>
        <dbReference type="SAM" id="Phobius"/>
    </source>
</evidence>
<evidence type="ECO:0008006" key="4">
    <source>
        <dbReference type="Google" id="ProtNLM"/>
    </source>
</evidence>
<keyword evidence="1" id="KW-1133">Transmembrane helix</keyword>
<dbReference type="RefSeq" id="WP_147819226.1">
    <property type="nucleotide sequence ID" value="NZ_BPRA01000008.1"/>
</dbReference>
<dbReference type="Proteomes" id="UP001055101">
    <property type="component" value="Unassembled WGS sequence"/>
</dbReference>
<keyword evidence="1" id="KW-0472">Membrane</keyword>
<dbReference type="PANTHER" id="PTHR33639:SF2">
    <property type="entry name" value="DUF393 DOMAIN-CONTAINING PROTEIN"/>
    <property type="match status" value="1"/>
</dbReference>
<evidence type="ECO:0000313" key="2">
    <source>
        <dbReference type="EMBL" id="GJE55360.1"/>
    </source>
</evidence>
<reference evidence="2" key="2">
    <citation type="submission" date="2021-08" db="EMBL/GenBank/DDBJ databases">
        <authorList>
            <person name="Tani A."/>
            <person name="Ola A."/>
            <person name="Ogura Y."/>
            <person name="Katsura K."/>
            <person name="Hayashi T."/>
        </authorList>
    </citation>
    <scope>NUCLEOTIDE SEQUENCE</scope>
    <source>
        <strain evidence="2">DSM 23674</strain>
    </source>
</reference>
<gene>
    <name evidence="2" type="ORF">EKPJFOCH_1851</name>
</gene>
<dbReference type="Pfam" id="PF04134">
    <property type="entry name" value="DCC1-like"/>
    <property type="match status" value="1"/>
</dbReference>
<keyword evidence="3" id="KW-1185">Reference proteome</keyword>
<sequence length="150" mass="16505">MQRPPYSYRDDPAVPAFPDDLPVVVFDGVCGMCSAFVRLLLAIDGTTERHRFISAQAPLGAALYRHYGRVPDETFLVLTDGRCRVKADAVLATFAGLGPAWSLPARAARLVPPRWADAAYNCVAKNRYRIWGGRDTCLRPPPGTEARFLA</sequence>
<protein>
    <recommendedName>
        <fullName evidence="4">DUF393 domain-containing protein</fullName>
    </recommendedName>
</protein>
<organism evidence="2 3">
    <name type="scientific">Methylobacterium thuringiense</name>
    <dbReference type="NCBI Taxonomy" id="1003091"/>
    <lineage>
        <taxon>Bacteria</taxon>
        <taxon>Pseudomonadati</taxon>
        <taxon>Pseudomonadota</taxon>
        <taxon>Alphaproteobacteria</taxon>
        <taxon>Hyphomicrobiales</taxon>
        <taxon>Methylobacteriaceae</taxon>
        <taxon>Methylobacterium</taxon>
    </lineage>
</organism>
<dbReference type="InterPro" id="IPR007263">
    <property type="entry name" value="DCC1-like"/>
</dbReference>
<dbReference type="InterPro" id="IPR052927">
    <property type="entry name" value="DCC_oxidoreductase"/>
</dbReference>
<name>A0ABQ4TIY6_9HYPH</name>
<evidence type="ECO:0000313" key="3">
    <source>
        <dbReference type="Proteomes" id="UP001055101"/>
    </source>
</evidence>
<accession>A0ABQ4TIY6</accession>
<feature type="transmembrane region" description="Helical" evidence="1">
    <location>
        <begin position="20"/>
        <end position="41"/>
    </location>
</feature>
<reference evidence="2" key="1">
    <citation type="journal article" date="2021" name="Front. Microbiol.">
        <title>Comprehensive Comparative Genomics and Phenotyping of Methylobacterium Species.</title>
        <authorList>
            <person name="Alessa O."/>
            <person name="Ogura Y."/>
            <person name="Fujitani Y."/>
            <person name="Takami H."/>
            <person name="Hayashi T."/>
            <person name="Sahin N."/>
            <person name="Tani A."/>
        </authorList>
    </citation>
    <scope>NUCLEOTIDE SEQUENCE</scope>
    <source>
        <strain evidence="2">DSM 23674</strain>
    </source>
</reference>
<comment type="caution">
    <text evidence="2">The sequence shown here is derived from an EMBL/GenBank/DDBJ whole genome shotgun (WGS) entry which is preliminary data.</text>
</comment>
<dbReference type="PANTHER" id="PTHR33639">
    <property type="entry name" value="THIOL-DISULFIDE OXIDOREDUCTASE DCC"/>
    <property type="match status" value="1"/>
</dbReference>